<accession>A0ACC2W8L0</accession>
<comment type="caution">
    <text evidence="1">The sequence shown here is derived from an EMBL/GenBank/DDBJ whole genome shotgun (WGS) entry which is preliminary data.</text>
</comment>
<organism evidence="1 2">
    <name type="scientific">Naganishia cerealis</name>
    <dbReference type="NCBI Taxonomy" id="610337"/>
    <lineage>
        <taxon>Eukaryota</taxon>
        <taxon>Fungi</taxon>
        <taxon>Dikarya</taxon>
        <taxon>Basidiomycota</taxon>
        <taxon>Agaricomycotina</taxon>
        <taxon>Tremellomycetes</taxon>
        <taxon>Filobasidiales</taxon>
        <taxon>Filobasidiaceae</taxon>
        <taxon>Naganishia</taxon>
    </lineage>
</organism>
<keyword evidence="2" id="KW-1185">Reference proteome</keyword>
<evidence type="ECO:0000313" key="1">
    <source>
        <dbReference type="EMBL" id="KAJ9108100.1"/>
    </source>
</evidence>
<name>A0ACC2W8L0_9TREE</name>
<sequence>MSAGDQELYQAIHALLTSRGLTKSAKAFGKEAQLAEQQGDEGKAKADKLAAAWELVNVAV</sequence>
<reference evidence="1" key="1">
    <citation type="submission" date="2023-04" db="EMBL/GenBank/DDBJ databases">
        <title>Draft Genome sequencing of Naganishia species isolated from polar environments using Oxford Nanopore Technology.</title>
        <authorList>
            <person name="Leo P."/>
            <person name="Venkateswaran K."/>
        </authorList>
    </citation>
    <scope>NUCLEOTIDE SEQUENCE</scope>
    <source>
        <strain evidence="1">MNA-CCFEE 5261</strain>
    </source>
</reference>
<evidence type="ECO:0000313" key="2">
    <source>
        <dbReference type="Proteomes" id="UP001241377"/>
    </source>
</evidence>
<dbReference type="EMBL" id="JASBWR010000022">
    <property type="protein sequence ID" value="KAJ9108100.1"/>
    <property type="molecule type" value="Genomic_DNA"/>
</dbReference>
<dbReference type="Proteomes" id="UP001241377">
    <property type="component" value="Unassembled WGS sequence"/>
</dbReference>
<protein>
    <submittedName>
        <fullName evidence="1">Uncharacterized protein</fullName>
    </submittedName>
</protein>
<proteinExistence type="predicted"/>
<gene>
    <name evidence="1" type="ORF">QFC19_002565</name>
</gene>